<dbReference type="GO" id="GO:0005634">
    <property type="term" value="C:nucleus"/>
    <property type="evidence" value="ECO:0007669"/>
    <property type="project" value="TreeGrafter"/>
</dbReference>
<name>A0A1Y1ZC93_9FUNG</name>
<dbReference type="PANTHER" id="PTHR14950:SF37">
    <property type="entry name" value="ENDORIBONUCLEASE DICER"/>
    <property type="match status" value="1"/>
</dbReference>
<dbReference type="Pfam" id="PF04851">
    <property type="entry name" value="ResIII"/>
    <property type="match status" value="1"/>
</dbReference>
<comment type="caution">
    <text evidence="22">The sequence shown here is derived from an EMBL/GenBank/DDBJ whole genome shotgun (WGS) entry which is preliminary data.</text>
</comment>
<dbReference type="SUPFAM" id="SSF54768">
    <property type="entry name" value="dsRNA-binding domain-like"/>
    <property type="match status" value="1"/>
</dbReference>
<dbReference type="Proteomes" id="UP000193498">
    <property type="component" value="Unassembled WGS sequence"/>
</dbReference>
<keyword evidence="12" id="KW-0943">RNA-mediated gene silencing</keyword>
<dbReference type="PROSITE" id="PS00517">
    <property type="entry name" value="RNASE_3_1"/>
    <property type="match status" value="1"/>
</dbReference>
<evidence type="ECO:0000259" key="20">
    <source>
        <dbReference type="PROSITE" id="PS51194"/>
    </source>
</evidence>
<dbReference type="GO" id="GO:0004386">
    <property type="term" value="F:helicase activity"/>
    <property type="evidence" value="ECO:0007669"/>
    <property type="project" value="UniProtKB-KW"/>
</dbReference>
<feature type="compositionally biased region" description="Acidic residues" evidence="17">
    <location>
        <begin position="617"/>
        <end position="628"/>
    </location>
</feature>
<dbReference type="Gene3D" id="3.40.50.300">
    <property type="entry name" value="P-loop containing nucleotide triphosphate hydrolases"/>
    <property type="match status" value="2"/>
</dbReference>
<dbReference type="InParanoid" id="A0A1Y1ZC93"/>
<feature type="domain" description="Helicase C-terminal" evidence="20">
    <location>
        <begin position="336"/>
        <end position="494"/>
    </location>
</feature>
<organism evidence="22 23">
    <name type="scientific">Basidiobolus meristosporus CBS 931.73</name>
    <dbReference type="NCBI Taxonomy" id="1314790"/>
    <lineage>
        <taxon>Eukaryota</taxon>
        <taxon>Fungi</taxon>
        <taxon>Fungi incertae sedis</taxon>
        <taxon>Zoopagomycota</taxon>
        <taxon>Entomophthoromycotina</taxon>
        <taxon>Basidiobolomycetes</taxon>
        <taxon>Basidiobolales</taxon>
        <taxon>Basidiobolaceae</taxon>
        <taxon>Basidiobolus</taxon>
    </lineage>
</organism>
<evidence type="ECO:0000256" key="4">
    <source>
        <dbReference type="ARBA" id="ARBA00022723"/>
    </source>
</evidence>
<keyword evidence="5" id="KW-0677">Repeat</keyword>
<dbReference type="STRING" id="1314790.A0A1Y1ZC93"/>
<evidence type="ECO:0000256" key="1">
    <source>
        <dbReference type="ARBA" id="ARBA00001936"/>
    </source>
</evidence>
<accession>A0A1Y1ZC93</accession>
<protein>
    <recommendedName>
        <fullName evidence="24">P-loop containing nucleoside triphosphate hydrolase protein</fullName>
    </recommendedName>
</protein>
<keyword evidence="8" id="KW-0347">Helicase</keyword>
<keyword evidence="10" id="KW-0460">Magnesium</keyword>
<comment type="function">
    <text evidence="14">Dicer-like endonuclease involved in cleaving double-stranded RNA in the RNA interference (RNAi) pathway. Produces 21 to 25 bp dsRNAs (siRNAs) which target the selective destruction of homologous RNAs leading to sequence-specific suppression of gene expression, called post-transcriptional gene silencing (PTGS). Part of a broad host defense response against viral infection and transposons.</text>
</comment>
<feature type="domain" description="RNase III" evidence="18">
    <location>
        <begin position="1099"/>
        <end position="1248"/>
    </location>
</feature>
<dbReference type="FunFam" id="1.10.1520.10:FF:000004">
    <property type="entry name" value="Endoribonuclease dicer-like 1"/>
    <property type="match status" value="1"/>
</dbReference>
<dbReference type="Gene3D" id="1.10.1520.10">
    <property type="entry name" value="Ribonuclease III domain"/>
    <property type="match status" value="2"/>
</dbReference>
<evidence type="ECO:0000256" key="3">
    <source>
        <dbReference type="ARBA" id="ARBA00022721"/>
    </source>
</evidence>
<keyword evidence="9" id="KW-0067">ATP-binding</keyword>
<keyword evidence="6" id="KW-0547">Nucleotide-binding</keyword>
<keyword evidence="23" id="KW-1185">Reference proteome</keyword>
<evidence type="ECO:0000256" key="8">
    <source>
        <dbReference type="ARBA" id="ARBA00022806"/>
    </source>
</evidence>
<evidence type="ECO:0000256" key="9">
    <source>
        <dbReference type="ARBA" id="ARBA00022840"/>
    </source>
</evidence>
<dbReference type="InterPro" id="IPR006935">
    <property type="entry name" value="Helicase/UvrB_N"/>
</dbReference>
<dbReference type="InterPro" id="IPR014001">
    <property type="entry name" value="Helicase_ATP-bd"/>
</dbReference>
<dbReference type="Pfam" id="PF00271">
    <property type="entry name" value="Helicase_C"/>
    <property type="match status" value="1"/>
</dbReference>
<evidence type="ECO:0000259" key="19">
    <source>
        <dbReference type="PROSITE" id="PS51192"/>
    </source>
</evidence>
<keyword evidence="11 16" id="KW-0694">RNA-binding</keyword>
<dbReference type="GO" id="GO:0004525">
    <property type="term" value="F:ribonuclease III activity"/>
    <property type="evidence" value="ECO:0007669"/>
    <property type="project" value="InterPro"/>
</dbReference>
<evidence type="ECO:0000256" key="7">
    <source>
        <dbReference type="ARBA" id="ARBA00022801"/>
    </source>
</evidence>
<comment type="cofactor">
    <cofactor evidence="2">
        <name>Mg(2+)</name>
        <dbReference type="ChEBI" id="CHEBI:18420"/>
    </cofactor>
</comment>
<dbReference type="CDD" id="cd18034">
    <property type="entry name" value="DEXHc_dicer"/>
    <property type="match status" value="1"/>
</dbReference>
<dbReference type="GO" id="GO:0003723">
    <property type="term" value="F:RNA binding"/>
    <property type="evidence" value="ECO:0007669"/>
    <property type="project" value="UniProtKB-UniRule"/>
</dbReference>
<dbReference type="OrthoDB" id="416741at2759"/>
<comment type="cofactor">
    <cofactor evidence="1">
        <name>Mn(2+)</name>
        <dbReference type="ChEBI" id="CHEBI:29035"/>
    </cofactor>
</comment>
<dbReference type="Pfam" id="PF00636">
    <property type="entry name" value="Ribonuclease_3"/>
    <property type="match status" value="2"/>
</dbReference>
<evidence type="ECO:0000256" key="15">
    <source>
        <dbReference type="ARBA" id="ARBA00035116"/>
    </source>
</evidence>
<feature type="domain" description="RNase III" evidence="18">
    <location>
        <begin position="910"/>
        <end position="1052"/>
    </location>
</feature>
<evidence type="ECO:0008006" key="24">
    <source>
        <dbReference type="Google" id="ProtNLM"/>
    </source>
</evidence>
<evidence type="ECO:0000256" key="12">
    <source>
        <dbReference type="ARBA" id="ARBA00023158"/>
    </source>
</evidence>
<dbReference type="Gene3D" id="2.170.260.10">
    <property type="entry name" value="paz domain"/>
    <property type="match status" value="1"/>
</dbReference>
<dbReference type="InterPro" id="IPR000999">
    <property type="entry name" value="RNase_III_dom"/>
</dbReference>
<dbReference type="PROSITE" id="PS51194">
    <property type="entry name" value="HELICASE_CTER"/>
    <property type="match status" value="1"/>
</dbReference>
<feature type="region of interest" description="Disordered" evidence="17">
    <location>
        <begin position="613"/>
        <end position="640"/>
    </location>
</feature>
<evidence type="ECO:0000256" key="6">
    <source>
        <dbReference type="ARBA" id="ARBA00022741"/>
    </source>
</evidence>
<sequence length="1371" mass="155932">MSSEEVATSQDGLVFKPRQYQLDIFQGALSRNVIAVLDTGTGKTLISVLIIKHMLQTEQEYRRLNEDKRITVFLVNLVPLVTQQAAVLADNLSVKVKQYCGELKSDSWNTEKWKQEFLDTEVMVMTAQVLLNVLRHGFISMKKINLLVFDECHHAKKQHPYNLIMREFYDRSSRNERPRIFGMTASPNSSKTGVSFSASSLEANLASTIITVDETEIQNFISRPKEYFIKYNESPNYEHTPLYQSFKEDLNTKLLEKAFGVADLVLHELGPWCSDQIWEYMLTTTQEKLGRSLQMNPNIKAEFEQLVITKSFRILEAHRRDELKLSPEFMSPKVLKLIELLRFYEKSPQTFCGIIFVEKRFTAYALNRLISETPGFGFLRPGILIGHGNSERGDIRMKFKEQNQTIEDFRCGELNLLIATSVAEEGLDIQPCNLVIRFDFFHNLTSYIQSRGRARQKNSKYILMLERGNVKQGKLYYEIRTAEEEMKSWCLENSKAKITVSETCAAEIESRQTMYVSPETGAVCSLNSSVALIHYFCSLLLKDSYSNSTPIFQISGEGNGFVCRLILPRESPVKEVTGDFSPSKRLAKQSAALKACIRLHELGALDNRLLPANQNIDDGDEGDDEEIQGNEGSGKSRQDYPGKASDFWSIYQPSSNNSLFYKSVVRVNNASSEELRSFSIITRGKPLTVPPFNIYVKGAPQCVHINCDNEPVKLSEGQIECLAKYTSNLFSSLVRKKIWHSSADFQYFIAPSSVADPSSIDWDEAYTGASSELLPINHNVDRDIIIVDEYDYQRRYFLKSVRWDLSPESKISPSQSVPIEASECSHIADFFEKKCKKTIIDWKQPIFEVEEVPKALNFLSPIITATPKVKQTSYNYIIPEFASKLSISASLYRAAMFLPSVLTRIESILLVRELKENLNLDVDDMLFMEAFSIPSANLDTNYERLEILGDSFLKLCVSIRMYLILPFKQEGQLHIRRIKSISNSALYRNAVKLELYRYVTSTPFNRKHWLPPNFTMEDEPLESGRSFKHSLSDKTLADIVEASLGACYLSQGVESALDCAIKMMIPFPEIKHWKEFATLNNAISPSPTCDEAEFLYLDIEAIESSINYNFRNKRLLYEAFTHPSCPNPNTSCYQRLEFLGDAVLDFLVVSYLFERYPGLKPANITELKGASVSNNFLSFISHSLGLHQHLIHSSSALSSNLMEFIDQMEKMQQTKQNQPHQYWLKLNPPKAVADLMESLFGAVFVDSGFEMSAVQAIFEQHIKPILEKDIRPDIVEIHPVVQLTIMVQKLGCTMLTLRNATIKDESFNSQKCEIFIHDTLVASGTGVVVRMARKEAALLAMKVLTANPSYLERVCICPKRRQTNGVDKNLS</sequence>
<dbReference type="GO" id="GO:0030422">
    <property type="term" value="P:siRNA processing"/>
    <property type="evidence" value="ECO:0007669"/>
    <property type="project" value="TreeGrafter"/>
</dbReference>
<evidence type="ECO:0000256" key="11">
    <source>
        <dbReference type="ARBA" id="ARBA00022884"/>
    </source>
</evidence>
<keyword evidence="4" id="KW-0479">Metal-binding</keyword>
<dbReference type="SUPFAM" id="SSF52540">
    <property type="entry name" value="P-loop containing nucleoside triphosphate hydrolases"/>
    <property type="match status" value="1"/>
</dbReference>
<dbReference type="InterPro" id="IPR027417">
    <property type="entry name" value="P-loop_NTPase"/>
</dbReference>
<comment type="similarity">
    <text evidence="15 16">Belongs to the helicase family. Dicer subfamily.</text>
</comment>
<keyword evidence="3" id="KW-0930">Antiviral protein</keyword>
<dbReference type="InterPro" id="IPR038248">
    <property type="entry name" value="Dicer_dimer_sf"/>
</dbReference>
<dbReference type="InterPro" id="IPR005034">
    <property type="entry name" value="Dicer_dimerisation"/>
</dbReference>
<dbReference type="EMBL" id="MCFE01000005">
    <property type="protein sequence ID" value="ORY07869.1"/>
    <property type="molecule type" value="Genomic_DNA"/>
</dbReference>
<proteinExistence type="inferred from homology"/>
<dbReference type="PROSITE" id="PS50142">
    <property type="entry name" value="RNASE_3_2"/>
    <property type="match status" value="2"/>
</dbReference>
<dbReference type="GO" id="GO:0005524">
    <property type="term" value="F:ATP binding"/>
    <property type="evidence" value="ECO:0007669"/>
    <property type="project" value="UniProtKB-KW"/>
</dbReference>
<evidence type="ECO:0000313" key="23">
    <source>
        <dbReference type="Proteomes" id="UP000193498"/>
    </source>
</evidence>
<dbReference type="FunCoup" id="A0A1Y1ZC93">
    <property type="interactions" value="436"/>
</dbReference>
<dbReference type="SMART" id="SM00535">
    <property type="entry name" value="RIBOc"/>
    <property type="match status" value="2"/>
</dbReference>
<evidence type="ECO:0000313" key="22">
    <source>
        <dbReference type="EMBL" id="ORY07869.1"/>
    </source>
</evidence>
<evidence type="ECO:0000256" key="5">
    <source>
        <dbReference type="ARBA" id="ARBA00022737"/>
    </source>
</evidence>
<evidence type="ECO:0000256" key="14">
    <source>
        <dbReference type="ARBA" id="ARBA00025403"/>
    </source>
</evidence>
<dbReference type="SUPFAM" id="SSF69065">
    <property type="entry name" value="RNase III domain-like"/>
    <property type="match status" value="2"/>
</dbReference>
<dbReference type="GO" id="GO:0003677">
    <property type="term" value="F:DNA binding"/>
    <property type="evidence" value="ECO:0007669"/>
    <property type="project" value="InterPro"/>
</dbReference>
<dbReference type="SMART" id="SM00487">
    <property type="entry name" value="DEXDc"/>
    <property type="match status" value="1"/>
</dbReference>
<gene>
    <name evidence="22" type="ORF">K493DRAFT_201676</name>
</gene>
<evidence type="ECO:0000256" key="2">
    <source>
        <dbReference type="ARBA" id="ARBA00001946"/>
    </source>
</evidence>
<keyword evidence="13" id="KW-0464">Manganese</keyword>
<dbReference type="Gene3D" id="3.30.160.380">
    <property type="entry name" value="Dicer dimerisation domain"/>
    <property type="match status" value="1"/>
</dbReference>
<dbReference type="GO" id="GO:0046872">
    <property type="term" value="F:metal ion binding"/>
    <property type="evidence" value="ECO:0007669"/>
    <property type="project" value="UniProtKB-KW"/>
</dbReference>
<dbReference type="SMART" id="SM00490">
    <property type="entry name" value="HELICc"/>
    <property type="match status" value="1"/>
</dbReference>
<dbReference type="InterPro" id="IPR036389">
    <property type="entry name" value="RNase_III_sf"/>
</dbReference>
<evidence type="ECO:0000256" key="10">
    <source>
        <dbReference type="ARBA" id="ARBA00022842"/>
    </source>
</evidence>
<dbReference type="Pfam" id="PF03368">
    <property type="entry name" value="Dicer_dimer"/>
    <property type="match status" value="1"/>
</dbReference>
<keyword evidence="7" id="KW-0378">Hydrolase</keyword>
<dbReference type="InterPro" id="IPR001650">
    <property type="entry name" value="Helicase_C-like"/>
</dbReference>
<feature type="domain" description="Helicase ATP-binding" evidence="19">
    <location>
        <begin position="24"/>
        <end position="205"/>
    </location>
</feature>
<dbReference type="FunFam" id="3.40.50.300:FF:001669">
    <property type="entry name" value="Dicer-like protein 1"/>
    <property type="match status" value="1"/>
</dbReference>
<reference evidence="22 23" key="1">
    <citation type="submission" date="2016-07" db="EMBL/GenBank/DDBJ databases">
        <title>Pervasive Adenine N6-methylation of Active Genes in Fungi.</title>
        <authorList>
            <consortium name="DOE Joint Genome Institute"/>
            <person name="Mondo S.J."/>
            <person name="Dannebaum R.O."/>
            <person name="Kuo R.C."/>
            <person name="Labutti K."/>
            <person name="Haridas S."/>
            <person name="Kuo A."/>
            <person name="Salamov A."/>
            <person name="Ahrendt S.R."/>
            <person name="Lipzen A."/>
            <person name="Sullivan W."/>
            <person name="Andreopoulos W.B."/>
            <person name="Clum A."/>
            <person name="Lindquist E."/>
            <person name="Daum C."/>
            <person name="Ramamoorthy G.K."/>
            <person name="Gryganskyi A."/>
            <person name="Culley D."/>
            <person name="Magnuson J.K."/>
            <person name="James T.Y."/>
            <person name="O'Malley M.A."/>
            <person name="Stajich J.E."/>
            <person name="Spatafora J.W."/>
            <person name="Visel A."/>
            <person name="Grigoriev I.V."/>
        </authorList>
    </citation>
    <scope>NUCLEOTIDE SEQUENCE [LARGE SCALE GENOMIC DNA]</scope>
    <source>
        <strain evidence="22 23">CBS 931.73</strain>
    </source>
</reference>
<dbReference type="FunFam" id="3.30.160.380:FF:000001">
    <property type="entry name" value="Endoribonuclease dicer-like 1"/>
    <property type="match status" value="1"/>
</dbReference>
<dbReference type="GO" id="GO:0005737">
    <property type="term" value="C:cytoplasm"/>
    <property type="evidence" value="ECO:0007669"/>
    <property type="project" value="TreeGrafter"/>
</dbReference>
<feature type="domain" description="Dicer dsRNA-binding fold" evidence="21">
    <location>
        <begin position="529"/>
        <end position="619"/>
    </location>
</feature>
<evidence type="ECO:0000259" key="21">
    <source>
        <dbReference type="PROSITE" id="PS51327"/>
    </source>
</evidence>
<dbReference type="CDD" id="cd00593">
    <property type="entry name" value="RIBOc"/>
    <property type="match status" value="2"/>
</dbReference>
<dbReference type="FunFam" id="3.40.50.300:FF:000628">
    <property type="entry name" value="Endoribonuclease Dicer"/>
    <property type="match status" value="1"/>
</dbReference>
<dbReference type="PANTHER" id="PTHR14950">
    <property type="entry name" value="DICER-RELATED"/>
    <property type="match status" value="1"/>
</dbReference>
<evidence type="ECO:0000256" key="13">
    <source>
        <dbReference type="ARBA" id="ARBA00023211"/>
    </source>
</evidence>
<dbReference type="GO" id="GO:0050688">
    <property type="term" value="P:regulation of defense response to virus"/>
    <property type="evidence" value="ECO:0007669"/>
    <property type="project" value="UniProtKB-KW"/>
</dbReference>
<dbReference type="CDD" id="cd18802">
    <property type="entry name" value="SF2_C_dicer"/>
    <property type="match status" value="1"/>
</dbReference>
<dbReference type="PROSITE" id="PS51192">
    <property type="entry name" value="HELICASE_ATP_BIND_1"/>
    <property type="match status" value="1"/>
</dbReference>
<dbReference type="PROSITE" id="PS51327">
    <property type="entry name" value="DICER_DSRBF"/>
    <property type="match status" value="1"/>
</dbReference>
<evidence type="ECO:0000256" key="17">
    <source>
        <dbReference type="SAM" id="MobiDB-lite"/>
    </source>
</evidence>
<evidence type="ECO:0000259" key="18">
    <source>
        <dbReference type="PROSITE" id="PS50142"/>
    </source>
</evidence>
<evidence type="ECO:0000256" key="16">
    <source>
        <dbReference type="PROSITE-ProRule" id="PRU00657"/>
    </source>
</evidence>